<dbReference type="EMBL" id="AP018227">
    <property type="protein sequence ID" value="BAY83086.1"/>
    <property type="molecule type" value="Genomic_DNA"/>
</dbReference>
<sequence>MTKLTNKFEQALIYATQLHAKQTRKVDKIPYISHLMSVSALILEAGGTEDEAIAGLLHDTVEDQGGKATREEVRQKFGETVVEIVDGCTETDITPKPPWKQRKIDYIENIRNGSDSVKLVSLADKLHNARSLLVGYRNKGDKLWDYFSGSKEDKLWFYGELLKIYQQSCVNFMTVELERILDELGNH</sequence>
<dbReference type="Pfam" id="PF13328">
    <property type="entry name" value="HD_4"/>
    <property type="match status" value="1"/>
</dbReference>
<protein>
    <submittedName>
        <fullName evidence="2">Metal dependent phosphohydrolase</fullName>
    </submittedName>
</protein>
<evidence type="ECO:0000313" key="2">
    <source>
        <dbReference type="EMBL" id="BAY83086.1"/>
    </source>
</evidence>
<dbReference type="InterPro" id="IPR052194">
    <property type="entry name" value="MESH1"/>
</dbReference>
<evidence type="ECO:0000313" key="3">
    <source>
        <dbReference type="Proteomes" id="UP000218418"/>
    </source>
</evidence>
<dbReference type="Proteomes" id="UP000218418">
    <property type="component" value="Chromosome"/>
</dbReference>
<gene>
    <name evidence="2" type="ORF">NIES267_25720</name>
</gene>
<dbReference type="OrthoDB" id="9802385at2"/>
<dbReference type="Gene3D" id="1.10.3210.10">
    <property type="entry name" value="Hypothetical protein af1432"/>
    <property type="match status" value="1"/>
</dbReference>
<organism evidence="2 3">
    <name type="scientific">Calothrix parasitica NIES-267</name>
    <dbReference type="NCBI Taxonomy" id="1973488"/>
    <lineage>
        <taxon>Bacteria</taxon>
        <taxon>Bacillati</taxon>
        <taxon>Cyanobacteriota</taxon>
        <taxon>Cyanophyceae</taxon>
        <taxon>Nostocales</taxon>
        <taxon>Calotrichaceae</taxon>
        <taxon>Calothrix</taxon>
    </lineage>
</organism>
<dbReference type="InterPro" id="IPR003607">
    <property type="entry name" value="HD/PDEase_dom"/>
</dbReference>
<keyword evidence="2" id="KW-0378">Hydrolase</keyword>
<accession>A0A1Z4LPD3</accession>
<dbReference type="CDD" id="cd00077">
    <property type="entry name" value="HDc"/>
    <property type="match status" value="1"/>
</dbReference>
<dbReference type="GO" id="GO:0008893">
    <property type="term" value="F:guanosine-3',5'-bis(diphosphate) 3'-diphosphatase activity"/>
    <property type="evidence" value="ECO:0007669"/>
    <property type="project" value="TreeGrafter"/>
</dbReference>
<feature type="domain" description="HD/PDEase" evidence="1">
    <location>
        <begin position="27"/>
        <end position="138"/>
    </location>
</feature>
<keyword evidence="3" id="KW-1185">Reference proteome</keyword>
<evidence type="ECO:0000259" key="1">
    <source>
        <dbReference type="SMART" id="SM00471"/>
    </source>
</evidence>
<reference evidence="2 3" key="1">
    <citation type="submission" date="2017-06" db="EMBL/GenBank/DDBJ databases">
        <title>Genome sequencing of cyanobaciteial culture collection at National Institute for Environmental Studies (NIES).</title>
        <authorList>
            <person name="Hirose Y."/>
            <person name="Shimura Y."/>
            <person name="Fujisawa T."/>
            <person name="Nakamura Y."/>
            <person name="Kawachi M."/>
        </authorList>
    </citation>
    <scope>NUCLEOTIDE SEQUENCE [LARGE SCALE GENOMIC DNA]</scope>
    <source>
        <strain evidence="2 3">NIES-267</strain>
    </source>
</reference>
<dbReference type="PANTHER" id="PTHR46246:SF1">
    <property type="entry name" value="GUANOSINE-3',5'-BIS(DIPHOSPHATE) 3'-PYROPHOSPHOHYDROLASE MESH1"/>
    <property type="match status" value="1"/>
</dbReference>
<dbReference type="SMART" id="SM00471">
    <property type="entry name" value="HDc"/>
    <property type="match status" value="1"/>
</dbReference>
<dbReference type="AlphaFoldDB" id="A0A1Z4LPD3"/>
<proteinExistence type="predicted"/>
<name>A0A1Z4LPD3_9CYAN</name>
<dbReference type="PANTHER" id="PTHR46246">
    <property type="entry name" value="GUANOSINE-3',5'-BIS(DIPHOSPHATE) 3'-PYROPHOSPHOHYDROLASE MESH1"/>
    <property type="match status" value="1"/>
</dbReference>
<dbReference type="SUPFAM" id="SSF109604">
    <property type="entry name" value="HD-domain/PDEase-like"/>
    <property type="match status" value="1"/>
</dbReference>